<dbReference type="InterPro" id="IPR025877">
    <property type="entry name" value="MobA-like_NTP_Trfase"/>
</dbReference>
<dbReference type="Pfam" id="PF12804">
    <property type="entry name" value="NTP_transf_3"/>
    <property type="match status" value="1"/>
</dbReference>
<dbReference type="Gene3D" id="3.90.550.10">
    <property type="entry name" value="Spore Coat Polysaccharide Biosynthesis Protein SpsA, Chain A"/>
    <property type="match status" value="1"/>
</dbReference>
<sequence>MTSPTDKPLSHACIIMASGSGTRFGGNKLMANLAGMPLVEHVLRATEGHFAERAVVTRHADVAQLARKASARAVVHDLPLRNEAVALGMDALTCCDTVTFFQGDQPLVAARTIDALLAAAERDPGCIWRASFRGQPGAPVLFPTWAFDELRHLPPGKGGGYVAKAHPERVRTVEAASPWELFDIDTTDDLRKLQDHIAR</sequence>
<dbReference type="AlphaFoldDB" id="A0A4Q2JZ88"/>
<organism evidence="2 3">
    <name type="scientific">Senegalimassilia faecalis</name>
    <dbReference type="NCBI Taxonomy" id="2509433"/>
    <lineage>
        <taxon>Bacteria</taxon>
        <taxon>Bacillati</taxon>
        <taxon>Actinomycetota</taxon>
        <taxon>Coriobacteriia</taxon>
        <taxon>Coriobacteriales</taxon>
        <taxon>Coriobacteriaceae</taxon>
        <taxon>Senegalimassilia</taxon>
    </lineage>
</organism>
<dbReference type="InterPro" id="IPR029044">
    <property type="entry name" value="Nucleotide-diphossugar_trans"/>
</dbReference>
<proteinExistence type="predicted"/>
<feature type="domain" description="MobA-like NTP transferase" evidence="1">
    <location>
        <begin position="13"/>
        <end position="165"/>
    </location>
</feature>
<dbReference type="GO" id="GO:0016779">
    <property type="term" value="F:nucleotidyltransferase activity"/>
    <property type="evidence" value="ECO:0007669"/>
    <property type="project" value="UniProtKB-ARBA"/>
</dbReference>
<evidence type="ECO:0000259" key="1">
    <source>
        <dbReference type="Pfam" id="PF12804"/>
    </source>
</evidence>
<gene>
    <name evidence="2" type="ORF">ET524_07785</name>
</gene>
<dbReference type="EMBL" id="SDPW01000001">
    <property type="protein sequence ID" value="RXZ54389.1"/>
    <property type="molecule type" value="Genomic_DNA"/>
</dbReference>
<dbReference type="RefSeq" id="WP_129424711.1">
    <property type="nucleotide sequence ID" value="NZ_SDPW01000001.1"/>
</dbReference>
<dbReference type="PANTHER" id="PTHR43777">
    <property type="entry name" value="MOLYBDENUM COFACTOR CYTIDYLYLTRANSFERASE"/>
    <property type="match status" value="1"/>
</dbReference>
<evidence type="ECO:0000313" key="2">
    <source>
        <dbReference type="EMBL" id="RXZ54389.1"/>
    </source>
</evidence>
<name>A0A4Q2JZ88_9ACTN</name>
<dbReference type="OrthoDB" id="9800709at2"/>
<keyword evidence="2" id="KW-0808">Transferase</keyword>
<keyword evidence="3" id="KW-1185">Reference proteome</keyword>
<protein>
    <submittedName>
        <fullName evidence="2">Nucleotidyltransferase family protein</fullName>
    </submittedName>
</protein>
<comment type="caution">
    <text evidence="2">The sequence shown here is derived from an EMBL/GenBank/DDBJ whole genome shotgun (WGS) entry which is preliminary data.</text>
</comment>
<reference evidence="2 3" key="1">
    <citation type="submission" date="2019-01" db="EMBL/GenBank/DDBJ databases">
        <title>Senegalimassilia sp. nov. KGMB04484 isolated human feces.</title>
        <authorList>
            <person name="Han K.-I."/>
            <person name="Kim J.-S."/>
            <person name="Lee K.C."/>
            <person name="Suh M.K."/>
            <person name="Eom M.K."/>
            <person name="Lee J.H."/>
            <person name="Park S.-H."/>
            <person name="Kang S.W."/>
            <person name="Park J.-E."/>
            <person name="Oh B.S."/>
            <person name="Yu S.Y."/>
            <person name="Choi S.-H."/>
            <person name="Lee D.H."/>
            <person name="Yoon H."/>
            <person name="Kim B.-Y."/>
            <person name="Lee J.H."/>
            <person name="Lee J.-S."/>
        </authorList>
    </citation>
    <scope>NUCLEOTIDE SEQUENCE [LARGE SCALE GENOMIC DNA]</scope>
    <source>
        <strain evidence="2 3">KGMB04484</strain>
    </source>
</reference>
<dbReference type="SUPFAM" id="SSF53448">
    <property type="entry name" value="Nucleotide-diphospho-sugar transferases"/>
    <property type="match status" value="1"/>
</dbReference>
<dbReference type="PANTHER" id="PTHR43777:SF1">
    <property type="entry name" value="MOLYBDENUM COFACTOR CYTIDYLYLTRANSFERASE"/>
    <property type="match status" value="1"/>
</dbReference>
<dbReference type="CDD" id="cd04182">
    <property type="entry name" value="GT_2_like_f"/>
    <property type="match status" value="1"/>
</dbReference>
<accession>A0A4Q2JZ88</accession>
<dbReference type="Proteomes" id="UP000293345">
    <property type="component" value="Unassembled WGS sequence"/>
</dbReference>
<evidence type="ECO:0000313" key="3">
    <source>
        <dbReference type="Proteomes" id="UP000293345"/>
    </source>
</evidence>